<accession>A0A0D1Z1Z8</accession>
<dbReference type="Proteomes" id="UP000054466">
    <property type="component" value="Unassembled WGS sequence"/>
</dbReference>
<organism evidence="1 2">
    <name type="scientific">Cladophialophora immunda</name>
    <dbReference type="NCBI Taxonomy" id="569365"/>
    <lineage>
        <taxon>Eukaryota</taxon>
        <taxon>Fungi</taxon>
        <taxon>Dikarya</taxon>
        <taxon>Ascomycota</taxon>
        <taxon>Pezizomycotina</taxon>
        <taxon>Eurotiomycetes</taxon>
        <taxon>Chaetothyriomycetidae</taxon>
        <taxon>Chaetothyriales</taxon>
        <taxon>Herpotrichiellaceae</taxon>
        <taxon>Cladophialophora</taxon>
    </lineage>
</organism>
<reference evidence="1 2" key="1">
    <citation type="submission" date="2015-01" db="EMBL/GenBank/DDBJ databases">
        <title>The Genome Sequence of Cladophialophora immunda CBS83496.</title>
        <authorList>
            <consortium name="The Broad Institute Genomics Platform"/>
            <person name="Cuomo C."/>
            <person name="de Hoog S."/>
            <person name="Gorbushina A."/>
            <person name="Stielow B."/>
            <person name="Teixiera M."/>
            <person name="Abouelleil A."/>
            <person name="Chapman S.B."/>
            <person name="Priest M."/>
            <person name="Young S.K."/>
            <person name="Wortman J."/>
            <person name="Nusbaum C."/>
            <person name="Birren B."/>
        </authorList>
    </citation>
    <scope>NUCLEOTIDE SEQUENCE [LARGE SCALE GENOMIC DNA]</scope>
    <source>
        <strain evidence="1 2">CBS 83496</strain>
    </source>
</reference>
<dbReference type="GeneID" id="27352070"/>
<proteinExistence type="predicted"/>
<dbReference type="HOGENOM" id="CLU_2320123_0_0_1"/>
<gene>
    <name evidence="1" type="ORF">PV07_12876</name>
</gene>
<dbReference type="AlphaFoldDB" id="A0A0D1Z1Z8"/>
<dbReference type="STRING" id="569365.A0A0D1Z1Z8"/>
<dbReference type="EMBL" id="KN847311">
    <property type="protein sequence ID" value="KIW21691.1"/>
    <property type="molecule type" value="Genomic_DNA"/>
</dbReference>
<evidence type="ECO:0000313" key="1">
    <source>
        <dbReference type="EMBL" id="KIW21691.1"/>
    </source>
</evidence>
<dbReference type="VEuPathDB" id="FungiDB:PV07_12876"/>
<dbReference type="RefSeq" id="XP_016241907.1">
    <property type="nucleotide sequence ID" value="XM_016400447.1"/>
</dbReference>
<evidence type="ECO:0000313" key="2">
    <source>
        <dbReference type="Proteomes" id="UP000054466"/>
    </source>
</evidence>
<name>A0A0D1Z1Z8_9EURO</name>
<sequence>MLGLRVTTPDSTVLHTLIVVISHGDDEKSRRSRCFADVVDGFADGRSRLAVSEFGGPREPPPSKLIVVGQRVGEIGNLQKVEPSSKGWGAALPFRDPTE</sequence>
<protein>
    <submittedName>
        <fullName evidence="1">Uncharacterized protein</fullName>
    </submittedName>
</protein>
<keyword evidence="2" id="KW-1185">Reference proteome</keyword>